<dbReference type="EMBL" id="KV442011">
    <property type="protein sequence ID" value="OAQ36803.1"/>
    <property type="molecule type" value="Genomic_DNA"/>
</dbReference>
<name>A0A197KI36_9FUNG</name>
<dbReference type="Proteomes" id="UP000078512">
    <property type="component" value="Unassembled WGS sequence"/>
</dbReference>
<gene>
    <name evidence="1" type="ORF">K457DRAFT_131948</name>
</gene>
<reference evidence="1 2" key="1">
    <citation type="submission" date="2016-05" db="EMBL/GenBank/DDBJ databases">
        <title>Genome sequencing reveals origins of a unique bacterial endosymbiosis in the earliest lineages of terrestrial Fungi.</title>
        <authorList>
            <consortium name="DOE Joint Genome Institute"/>
            <person name="Uehling J."/>
            <person name="Gryganskyi A."/>
            <person name="Hameed K."/>
            <person name="Tschaplinski T."/>
            <person name="Misztal P."/>
            <person name="Wu S."/>
            <person name="Desiro A."/>
            <person name="Vande Pol N."/>
            <person name="Du Z.-Y."/>
            <person name="Zienkiewicz A."/>
            <person name="Zienkiewicz K."/>
            <person name="Morin E."/>
            <person name="Tisserant E."/>
            <person name="Splivallo R."/>
            <person name="Hainaut M."/>
            <person name="Henrissat B."/>
            <person name="Ohm R."/>
            <person name="Kuo A."/>
            <person name="Yan J."/>
            <person name="Lipzen A."/>
            <person name="Nolan M."/>
            <person name="Labutti K."/>
            <person name="Barry K."/>
            <person name="Goldstein A."/>
            <person name="Labbe J."/>
            <person name="Schadt C."/>
            <person name="Tuskan G."/>
            <person name="Grigoriev I."/>
            <person name="Martin F."/>
            <person name="Vilgalys R."/>
            <person name="Bonito G."/>
        </authorList>
    </citation>
    <scope>NUCLEOTIDE SEQUENCE [LARGE SCALE GENOMIC DNA]</scope>
    <source>
        <strain evidence="1 2">AG-77</strain>
    </source>
</reference>
<proteinExistence type="predicted"/>
<keyword evidence="2" id="KW-1185">Reference proteome</keyword>
<organism evidence="1 2">
    <name type="scientific">Linnemannia elongata AG-77</name>
    <dbReference type="NCBI Taxonomy" id="1314771"/>
    <lineage>
        <taxon>Eukaryota</taxon>
        <taxon>Fungi</taxon>
        <taxon>Fungi incertae sedis</taxon>
        <taxon>Mucoromycota</taxon>
        <taxon>Mortierellomycotina</taxon>
        <taxon>Mortierellomycetes</taxon>
        <taxon>Mortierellales</taxon>
        <taxon>Mortierellaceae</taxon>
        <taxon>Linnemannia</taxon>
    </lineage>
</organism>
<accession>A0A197KI36</accession>
<evidence type="ECO:0000313" key="2">
    <source>
        <dbReference type="Proteomes" id="UP000078512"/>
    </source>
</evidence>
<protein>
    <submittedName>
        <fullName evidence="1">Uncharacterized protein</fullName>
    </submittedName>
</protein>
<sequence>MKWLRRLWVGTFEMNEGGYDLRKGTSRDIEVVWEHLNWMFVGREELVKEEERGIFGNGKLLRRREVGRWDKLLALEEEEEVFGTGVGRITVEEEEEGGEEVRNLWEQLKNVGRLKDVKDMVEEIDGKEEFVSCPSLERVYYCSPKEYDCSPEF</sequence>
<evidence type="ECO:0000313" key="1">
    <source>
        <dbReference type="EMBL" id="OAQ36803.1"/>
    </source>
</evidence>
<dbReference type="AlphaFoldDB" id="A0A197KI36"/>